<name>A0ACB7SXB9_HYAAI</name>
<accession>A0ACB7SXB9</accession>
<reference evidence="1" key="1">
    <citation type="submission" date="2020-05" db="EMBL/GenBank/DDBJ databases">
        <title>Large-scale comparative analyses of tick genomes elucidate their genetic diversity and vector capacities.</title>
        <authorList>
            <person name="Jia N."/>
            <person name="Wang J."/>
            <person name="Shi W."/>
            <person name="Du L."/>
            <person name="Sun Y."/>
            <person name="Zhan W."/>
            <person name="Jiang J."/>
            <person name="Wang Q."/>
            <person name="Zhang B."/>
            <person name="Ji P."/>
            <person name="Sakyi L.B."/>
            <person name="Cui X."/>
            <person name="Yuan T."/>
            <person name="Jiang B."/>
            <person name="Yang W."/>
            <person name="Lam T.T.-Y."/>
            <person name="Chang Q."/>
            <person name="Ding S."/>
            <person name="Wang X."/>
            <person name="Zhu J."/>
            <person name="Ruan X."/>
            <person name="Zhao L."/>
            <person name="Wei J."/>
            <person name="Que T."/>
            <person name="Du C."/>
            <person name="Cheng J."/>
            <person name="Dai P."/>
            <person name="Han X."/>
            <person name="Huang E."/>
            <person name="Gao Y."/>
            <person name="Liu J."/>
            <person name="Shao H."/>
            <person name="Ye R."/>
            <person name="Li L."/>
            <person name="Wei W."/>
            <person name="Wang X."/>
            <person name="Wang C."/>
            <person name="Yang T."/>
            <person name="Huo Q."/>
            <person name="Li W."/>
            <person name="Guo W."/>
            <person name="Chen H."/>
            <person name="Zhou L."/>
            <person name="Ni X."/>
            <person name="Tian J."/>
            <person name="Zhou Y."/>
            <person name="Sheng Y."/>
            <person name="Liu T."/>
            <person name="Pan Y."/>
            <person name="Xia L."/>
            <person name="Li J."/>
            <person name="Zhao F."/>
            <person name="Cao W."/>
        </authorList>
    </citation>
    <scope>NUCLEOTIDE SEQUENCE</scope>
    <source>
        <strain evidence="1">Hyas-2018</strain>
    </source>
</reference>
<organism evidence="1 2">
    <name type="scientific">Hyalomma asiaticum</name>
    <name type="common">Tick</name>
    <dbReference type="NCBI Taxonomy" id="266040"/>
    <lineage>
        <taxon>Eukaryota</taxon>
        <taxon>Metazoa</taxon>
        <taxon>Ecdysozoa</taxon>
        <taxon>Arthropoda</taxon>
        <taxon>Chelicerata</taxon>
        <taxon>Arachnida</taxon>
        <taxon>Acari</taxon>
        <taxon>Parasitiformes</taxon>
        <taxon>Ixodida</taxon>
        <taxon>Ixodoidea</taxon>
        <taxon>Ixodidae</taxon>
        <taxon>Hyalomminae</taxon>
        <taxon>Hyalomma</taxon>
    </lineage>
</organism>
<sequence>MAHDADPRGDSHLASDVADVGGAPFSTLPVKGIAVKDFVPVHLAGSAGAAKIIGARSSLAKLKNACHFELKVPYVTGVRAAIRSSSPEFRRSPREDNERSSSVLTRYIQFPSDGSLLTESSVFREQRSLQRLAGHSPCGPGRAVLRRTKLRAQRSAMSELWKKPRRQRSLIGGAGVDAHARSEPPAHCMLLPEGDDELASINDTAFGARRSRFLREDIQPCASFVGISSSTADRYCCRDRTSSSCLPVGGVASSLRSLERPPVSSESRGRCQLDHLRPSVCRQQKRRRVRVSSSSRTDDYEDDLLLARLEDHAACAKLSLSELRCPTGKLRTSDMFVGGGRRCRSADVIEVARNVVIWVLVLSGTATIMFGAVGIIVLRTGSVMFLSSAIGSALTTIGVLMAIYCTDASSDRGLQRMINHKYNYT</sequence>
<evidence type="ECO:0000313" key="2">
    <source>
        <dbReference type="Proteomes" id="UP000821845"/>
    </source>
</evidence>
<comment type="caution">
    <text evidence="1">The sequence shown here is derived from an EMBL/GenBank/DDBJ whole genome shotgun (WGS) entry which is preliminary data.</text>
</comment>
<dbReference type="Proteomes" id="UP000821845">
    <property type="component" value="Chromosome 2"/>
</dbReference>
<gene>
    <name evidence="1" type="ORF">HPB50_016579</name>
</gene>
<protein>
    <submittedName>
        <fullName evidence="1">Uncharacterized protein</fullName>
    </submittedName>
</protein>
<keyword evidence="2" id="KW-1185">Reference proteome</keyword>
<evidence type="ECO:0000313" key="1">
    <source>
        <dbReference type="EMBL" id="KAH6939255.1"/>
    </source>
</evidence>
<dbReference type="EMBL" id="CM023482">
    <property type="protein sequence ID" value="KAH6939255.1"/>
    <property type="molecule type" value="Genomic_DNA"/>
</dbReference>
<proteinExistence type="predicted"/>